<reference evidence="4 5" key="2">
    <citation type="submission" date="2018-11" db="EMBL/GenBank/DDBJ databases">
        <authorList>
            <consortium name="Pathogen Informatics"/>
        </authorList>
    </citation>
    <scope>NUCLEOTIDE SEQUENCE [LARGE SCALE GENOMIC DNA]</scope>
</reference>
<feature type="compositionally biased region" description="Basic and acidic residues" evidence="3">
    <location>
        <begin position="64"/>
        <end position="89"/>
    </location>
</feature>
<dbReference type="Proteomes" id="UP000276776">
    <property type="component" value="Unassembled WGS sequence"/>
</dbReference>
<dbReference type="WBParaSite" id="TCLT_0000240201-mRNA-1">
    <property type="protein sequence ID" value="TCLT_0000240201-mRNA-1"/>
    <property type="gene ID" value="TCLT_0000240201"/>
</dbReference>
<reference evidence="6" key="1">
    <citation type="submission" date="2017-02" db="UniProtKB">
        <authorList>
            <consortium name="WormBaseParasite"/>
        </authorList>
    </citation>
    <scope>IDENTIFICATION</scope>
</reference>
<dbReference type="EMBL" id="UYYF01000485">
    <property type="protein sequence ID" value="VDM98339.1"/>
    <property type="molecule type" value="Genomic_DNA"/>
</dbReference>
<sequence>MGDHSRQILRSNREYFNSPRMDKDEVRRGRRSLHYGGSSSVSQNERPNSAVVTIMSRPTVILSKRKDEPSAADNVEKKSKTKLHSDHSSQEPTPVANDTPNFSTPSPGRPAISLLSSALRSDKMRKAHGFAAFANSVEHSMGLMKAAVRLLSDAMDFTDVVADYLSTTNTNFTVIGIIGSQSSGKSTLLSMIAGNDHLDMYRHVIFVQKLHYAFRPASREAVETCRFQSQKINIYVTKSRLILLDCQSISSVSILTYLISTSMDANRSSNSKISEFCRDFPAMTGEIESLCLTAFLLQVCHTIILSVDWFIDIDLIRHVRTAEMLRVTTTHYTPDVVKYKPNRKINLVVVHQRAKSEDFTPGTVRSRIRILECLFKESQLNVKSGISLGSLGFRPYDVIMHGVNYILLSEMKPRLKSEGGGAPVNDTGPLLTVVEYESVIHQLRIRLLSLPKEPFVIGNQPFSEIQWYYF</sequence>
<evidence type="ECO:0000313" key="6">
    <source>
        <dbReference type="WBParaSite" id="TCLT_0000240201-mRNA-1"/>
    </source>
</evidence>
<proteinExistence type="inferred from homology"/>
<gene>
    <name evidence="4" type="ORF">TCLT_LOCUS2403</name>
</gene>
<accession>A0A0N5CQA2</accession>
<feature type="compositionally biased region" description="Polar residues" evidence="3">
    <location>
        <begin position="90"/>
        <end position="106"/>
    </location>
</feature>
<dbReference type="SUPFAM" id="SSF52540">
    <property type="entry name" value="P-loop containing nucleoside triphosphate hydrolases"/>
    <property type="match status" value="1"/>
</dbReference>
<dbReference type="InterPro" id="IPR039177">
    <property type="entry name" value="SMG9"/>
</dbReference>
<name>A0A0N5CQA2_THECL</name>
<dbReference type="InterPro" id="IPR027417">
    <property type="entry name" value="P-loop_NTPase"/>
</dbReference>
<evidence type="ECO:0000256" key="1">
    <source>
        <dbReference type="ARBA" id="ARBA00007712"/>
    </source>
</evidence>
<protein>
    <submittedName>
        <fullName evidence="6">Protein SMG9</fullName>
    </submittedName>
</protein>
<dbReference type="STRING" id="103827.A0A0N5CQA2"/>
<keyword evidence="2" id="KW-0866">Nonsense-mediated mRNA decay</keyword>
<dbReference type="AlphaFoldDB" id="A0A0N5CQA2"/>
<evidence type="ECO:0000256" key="2">
    <source>
        <dbReference type="ARBA" id="ARBA00023161"/>
    </source>
</evidence>
<dbReference type="OrthoDB" id="79514at2759"/>
<dbReference type="PANTHER" id="PTHR14270:SF0">
    <property type="entry name" value="NONSENSE-MEDIATED MRNA DECAY FACTOR SMG9"/>
    <property type="match status" value="1"/>
</dbReference>
<feature type="region of interest" description="Disordered" evidence="3">
    <location>
        <begin position="1"/>
        <end position="111"/>
    </location>
</feature>
<feature type="compositionally biased region" description="Polar residues" evidence="3">
    <location>
        <begin position="37"/>
        <end position="51"/>
    </location>
</feature>
<evidence type="ECO:0000256" key="3">
    <source>
        <dbReference type="SAM" id="MobiDB-lite"/>
    </source>
</evidence>
<dbReference type="PANTHER" id="PTHR14270">
    <property type="entry name" value="NONSENSE-MEDIATED MRNA DECAY FACTOR SMG9"/>
    <property type="match status" value="1"/>
</dbReference>
<keyword evidence="5" id="KW-1185">Reference proteome</keyword>
<dbReference type="OMA" id="SEYYPHL"/>
<comment type="similarity">
    <text evidence="1">Belongs to the SMG9 family.</text>
</comment>
<evidence type="ECO:0000313" key="5">
    <source>
        <dbReference type="Proteomes" id="UP000276776"/>
    </source>
</evidence>
<dbReference type="GO" id="GO:0000184">
    <property type="term" value="P:nuclear-transcribed mRNA catabolic process, nonsense-mediated decay"/>
    <property type="evidence" value="ECO:0007669"/>
    <property type="project" value="UniProtKB-KW"/>
</dbReference>
<evidence type="ECO:0000313" key="4">
    <source>
        <dbReference type="EMBL" id="VDM98339.1"/>
    </source>
</evidence>
<organism evidence="6">
    <name type="scientific">Thelazia callipaeda</name>
    <name type="common">Oriental eyeworm</name>
    <name type="synonym">Parasitic nematode</name>
    <dbReference type="NCBI Taxonomy" id="103827"/>
    <lineage>
        <taxon>Eukaryota</taxon>
        <taxon>Metazoa</taxon>
        <taxon>Ecdysozoa</taxon>
        <taxon>Nematoda</taxon>
        <taxon>Chromadorea</taxon>
        <taxon>Rhabditida</taxon>
        <taxon>Spirurina</taxon>
        <taxon>Spiruromorpha</taxon>
        <taxon>Thelazioidea</taxon>
        <taxon>Thelaziidae</taxon>
        <taxon>Thelazia</taxon>
    </lineage>
</organism>